<evidence type="ECO:0000313" key="3">
    <source>
        <dbReference type="Proteomes" id="UP000466442"/>
    </source>
</evidence>
<proteinExistence type="predicted"/>
<protein>
    <submittedName>
        <fullName evidence="2">Uncharacterized protein</fullName>
    </submittedName>
</protein>
<sequence>MWNIKQILLSAILVIFLDDSSGLSAEEYKAVLLTARKYCNESQVDPATLTMIRETEIIKDRDMITPEATCFLDCILKRTGLVINDKLEVESVIEVINHIGYNEEHQRIGVETVTKCDAKRKIMPGKCNAGQYFKDCEHEFSQDLSFLHIILRT</sequence>
<name>A0A8S9XRU7_APOLU</name>
<gene>
    <name evidence="2" type="ORF">GE061_014406</name>
</gene>
<dbReference type="EMBL" id="WIXP02000005">
    <property type="protein sequence ID" value="KAF6211289.1"/>
    <property type="molecule type" value="Genomic_DNA"/>
</dbReference>
<dbReference type="OrthoDB" id="7212074at2759"/>
<evidence type="ECO:0000256" key="1">
    <source>
        <dbReference type="SAM" id="SignalP"/>
    </source>
</evidence>
<dbReference type="GO" id="GO:0005549">
    <property type="term" value="F:odorant binding"/>
    <property type="evidence" value="ECO:0007669"/>
    <property type="project" value="InterPro"/>
</dbReference>
<keyword evidence="3" id="KW-1185">Reference proteome</keyword>
<feature type="chain" id="PRO_5035718052" evidence="1">
    <location>
        <begin position="23"/>
        <end position="153"/>
    </location>
</feature>
<comment type="caution">
    <text evidence="2">The sequence shown here is derived from an EMBL/GenBank/DDBJ whole genome shotgun (WGS) entry which is preliminary data.</text>
</comment>
<dbReference type="InterPro" id="IPR006170">
    <property type="entry name" value="PBP/GOBP"/>
</dbReference>
<dbReference type="Gene3D" id="1.10.238.20">
    <property type="entry name" value="Pheromone/general odorant binding protein domain"/>
    <property type="match status" value="1"/>
</dbReference>
<dbReference type="SUPFAM" id="SSF47565">
    <property type="entry name" value="Insect pheromone/odorant-binding proteins"/>
    <property type="match status" value="1"/>
</dbReference>
<feature type="signal peptide" evidence="1">
    <location>
        <begin position="1"/>
        <end position="22"/>
    </location>
</feature>
<keyword evidence="1" id="KW-0732">Signal</keyword>
<dbReference type="AlphaFoldDB" id="A0A8S9XRU7"/>
<accession>A0A8S9XRU7</accession>
<reference evidence="2" key="1">
    <citation type="journal article" date="2021" name="Mol. Ecol. Resour.">
        <title>Apolygus lucorum genome provides insights into omnivorousness and mesophyll feeding.</title>
        <authorList>
            <person name="Liu Y."/>
            <person name="Liu H."/>
            <person name="Wang H."/>
            <person name="Huang T."/>
            <person name="Liu B."/>
            <person name="Yang B."/>
            <person name="Yin L."/>
            <person name="Li B."/>
            <person name="Zhang Y."/>
            <person name="Zhang S."/>
            <person name="Jiang F."/>
            <person name="Zhang X."/>
            <person name="Ren Y."/>
            <person name="Wang B."/>
            <person name="Wang S."/>
            <person name="Lu Y."/>
            <person name="Wu K."/>
            <person name="Fan W."/>
            <person name="Wang G."/>
        </authorList>
    </citation>
    <scope>NUCLEOTIDE SEQUENCE</scope>
    <source>
        <strain evidence="2">12Hb</strain>
    </source>
</reference>
<dbReference type="InterPro" id="IPR036728">
    <property type="entry name" value="PBP_GOBP_sf"/>
</dbReference>
<dbReference type="Pfam" id="PF01395">
    <property type="entry name" value="PBP_GOBP"/>
    <property type="match status" value="1"/>
</dbReference>
<evidence type="ECO:0000313" key="2">
    <source>
        <dbReference type="EMBL" id="KAF6211289.1"/>
    </source>
</evidence>
<organism evidence="2 3">
    <name type="scientific">Apolygus lucorum</name>
    <name type="common">Small green plant bug</name>
    <name type="synonym">Lygocoris lucorum</name>
    <dbReference type="NCBI Taxonomy" id="248454"/>
    <lineage>
        <taxon>Eukaryota</taxon>
        <taxon>Metazoa</taxon>
        <taxon>Ecdysozoa</taxon>
        <taxon>Arthropoda</taxon>
        <taxon>Hexapoda</taxon>
        <taxon>Insecta</taxon>
        <taxon>Pterygota</taxon>
        <taxon>Neoptera</taxon>
        <taxon>Paraneoptera</taxon>
        <taxon>Hemiptera</taxon>
        <taxon>Heteroptera</taxon>
        <taxon>Panheteroptera</taxon>
        <taxon>Cimicomorpha</taxon>
        <taxon>Miridae</taxon>
        <taxon>Mirini</taxon>
        <taxon>Apolygus</taxon>
    </lineage>
</organism>
<dbReference type="Proteomes" id="UP000466442">
    <property type="component" value="Linkage Group LG5"/>
</dbReference>